<keyword evidence="1" id="KW-0812">Transmembrane</keyword>
<name>A0A0E9THA3_ANGAN</name>
<protein>
    <submittedName>
        <fullName evidence="2">Uncharacterized protein</fullName>
    </submittedName>
</protein>
<proteinExistence type="predicted"/>
<dbReference type="EMBL" id="GBXM01056464">
    <property type="protein sequence ID" value="JAH52113.1"/>
    <property type="molecule type" value="Transcribed_RNA"/>
</dbReference>
<accession>A0A0E9THA3</accession>
<sequence>MLIAAEVCTAGYTITVLQIKIMFYCVVTLKVSIYPGKPEKMKRASLAPNCISQRESHESDSINSKLV</sequence>
<evidence type="ECO:0000313" key="2">
    <source>
        <dbReference type="EMBL" id="JAH52113.1"/>
    </source>
</evidence>
<organism evidence="2">
    <name type="scientific">Anguilla anguilla</name>
    <name type="common">European freshwater eel</name>
    <name type="synonym">Muraena anguilla</name>
    <dbReference type="NCBI Taxonomy" id="7936"/>
    <lineage>
        <taxon>Eukaryota</taxon>
        <taxon>Metazoa</taxon>
        <taxon>Chordata</taxon>
        <taxon>Craniata</taxon>
        <taxon>Vertebrata</taxon>
        <taxon>Euteleostomi</taxon>
        <taxon>Actinopterygii</taxon>
        <taxon>Neopterygii</taxon>
        <taxon>Teleostei</taxon>
        <taxon>Anguilliformes</taxon>
        <taxon>Anguillidae</taxon>
        <taxon>Anguilla</taxon>
    </lineage>
</organism>
<keyword evidence="1" id="KW-1133">Transmembrane helix</keyword>
<dbReference type="AlphaFoldDB" id="A0A0E9THA3"/>
<keyword evidence="1" id="KW-0472">Membrane</keyword>
<reference evidence="2" key="2">
    <citation type="journal article" date="2015" name="Fish Shellfish Immunol.">
        <title>Early steps in the European eel (Anguilla anguilla)-Vibrio vulnificus interaction in the gills: Role of the RtxA13 toxin.</title>
        <authorList>
            <person name="Callol A."/>
            <person name="Pajuelo D."/>
            <person name="Ebbesson L."/>
            <person name="Teles M."/>
            <person name="MacKenzie S."/>
            <person name="Amaro C."/>
        </authorList>
    </citation>
    <scope>NUCLEOTIDE SEQUENCE</scope>
</reference>
<feature type="transmembrane region" description="Helical" evidence="1">
    <location>
        <begin position="12"/>
        <end position="33"/>
    </location>
</feature>
<reference evidence="2" key="1">
    <citation type="submission" date="2014-11" db="EMBL/GenBank/DDBJ databases">
        <authorList>
            <person name="Amaro Gonzalez C."/>
        </authorList>
    </citation>
    <scope>NUCLEOTIDE SEQUENCE</scope>
</reference>
<evidence type="ECO:0000256" key="1">
    <source>
        <dbReference type="SAM" id="Phobius"/>
    </source>
</evidence>